<dbReference type="Gene3D" id="3.30.1330.60">
    <property type="entry name" value="OmpA-like domain"/>
    <property type="match status" value="1"/>
</dbReference>
<dbReference type="InterPro" id="IPR036737">
    <property type="entry name" value="OmpA-like_sf"/>
</dbReference>
<dbReference type="PANTHER" id="PTHR30329:SF20">
    <property type="entry name" value="EXPORTED PROTEIN"/>
    <property type="match status" value="1"/>
</dbReference>
<evidence type="ECO:0000313" key="5">
    <source>
        <dbReference type="EMBL" id="CBA28654.1"/>
    </source>
</evidence>
<proteinExistence type="predicted"/>
<evidence type="ECO:0000256" key="3">
    <source>
        <dbReference type="PROSITE-ProRule" id="PRU00473"/>
    </source>
</evidence>
<organism evidence="5">
    <name type="scientific">Curvibacter symbiont subsp. Hydra magnipapillata</name>
    <dbReference type="NCBI Taxonomy" id="667019"/>
    <lineage>
        <taxon>Bacteria</taxon>
        <taxon>Pseudomonadati</taxon>
        <taxon>Pseudomonadota</taxon>
        <taxon>Betaproteobacteria</taxon>
        <taxon>Burkholderiales</taxon>
        <taxon>Comamonadaceae</taxon>
        <taxon>Curvibacter</taxon>
    </lineage>
</organism>
<accession>C9Y9M1</accession>
<dbReference type="PANTHER" id="PTHR30329">
    <property type="entry name" value="STATOR ELEMENT OF FLAGELLAR MOTOR COMPLEX"/>
    <property type="match status" value="1"/>
</dbReference>
<dbReference type="GO" id="GO:0009279">
    <property type="term" value="C:cell outer membrane"/>
    <property type="evidence" value="ECO:0007669"/>
    <property type="project" value="UniProtKB-SubCell"/>
</dbReference>
<evidence type="ECO:0000256" key="1">
    <source>
        <dbReference type="ARBA" id="ARBA00004442"/>
    </source>
</evidence>
<dbReference type="InterPro" id="IPR006664">
    <property type="entry name" value="OMP_bac"/>
</dbReference>
<dbReference type="EMBL" id="FN543104">
    <property type="protein sequence ID" value="CBA28654.1"/>
    <property type="molecule type" value="Genomic_DNA"/>
</dbReference>
<comment type="subcellular location">
    <subcellularLocation>
        <location evidence="1">Cell outer membrane</location>
    </subcellularLocation>
</comment>
<dbReference type="InterPro" id="IPR006665">
    <property type="entry name" value="OmpA-like"/>
</dbReference>
<feature type="domain" description="OmpA-like" evidence="4">
    <location>
        <begin position="68"/>
        <end position="182"/>
    </location>
</feature>
<gene>
    <name evidence="5" type="ORF">Csp_A08220</name>
</gene>
<dbReference type="Pfam" id="PF00691">
    <property type="entry name" value="OmpA"/>
    <property type="match status" value="1"/>
</dbReference>
<dbReference type="CDD" id="cd07185">
    <property type="entry name" value="OmpA_C-like"/>
    <property type="match status" value="1"/>
</dbReference>
<dbReference type="SUPFAM" id="SSF103088">
    <property type="entry name" value="OmpA-like"/>
    <property type="match status" value="1"/>
</dbReference>
<dbReference type="InterPro" id="IPR050330">
    <property type="entry name" value="Bact_OuterMem_StrucFunc"/>
</dbReference>
<name>C9Y9M1_CURXX</name>
<dbReference type="AlphaFoldDB" id="C9Y9M1"/>
<dbReference type="PRINTS" id="PR01021">
    <property type="entry name" value="OMPADOMAIN"/>
</dbReference>
<keyword evidence="2 3" id="KW-0472">Membrane</keyword>
<sequence>MQACAPLSRVTLLPQDDGRATAVQVQSAAGVVDLTQPYQTAALQRDGRLEAQLSNAEEVSKRHGAVLALPFLPPVRFTLQFEPGTSTLTPDSQNQLPGILEQATARAGGDIQVVGHTDRTGSPQANDTLSLQRAQAVRNLLIQRGFEPALVEAIGRGEREPVVPTEANVNEPRNRRAEIIIR</sequence>
<evidence type="ECO:0000256" key="2">
    <source>
        <dbReference type="ARBA" id="ARBA00023136"/>
    </source>
</evidence>
<protein>
    <recommendedName>
        <fullName evidence="4">OmpA-like domain-containing protein</fullName>
    </recommendedName>
</protein>
<evidence type="ECO:0000259" key="4">
    <source>
        <dbReference type="PROSITE" id="PS51123"/>
    </source>
</evidence>
<reference evidence="5" key="1">
    <citation type="journal article" date="2010" name="Nature">
        <title>The dynamic genome of Hydra.</title>
        <authorList>
            <person name="Chapman J.A."/>
            <person name="Kirkness E.F."/>
            <person name="Simakov O."/>
            <person name="Hampson S.E."/>
            <person name="Mitros T."/>
            <person name="Weinmaier T."/>
            <person name="Rattei T."/>
            <person name="Balasubramanian P.G."/>
            <person name="Borman J."/>
            <person name="Busam D."/>
            <person name="Disbennett K."/>
            <person name="Pfannkoch C."/>
            <person name="Sumin N."/>
            <person name="Sutton G."/>
            <person name="Viswanathan L."/>
            <person name="Walenz B."/>
            <person name="Goodstein D.M."/>
            <person name="Hellsten U."/>
            <person name="Kawashima T."/>
            <person name="Prochnik S.E."/>
            <person name="Putnam N.H."/>
            <person name="Shu S."/>
            <person name="Blumberg B."/>
            <person name="Dana C.E."/>
            <person name="Gee L."/>
            <person name="Kibler D.F."/>
            <person name="Law L."/>
            <person name="Lindgens D."/>
            <person name="Martinez D.E."/>
            <person name="Peng J."/>
            <person name="Wigge P.A."/>
            <person name="Bertulat B."/>
            <person name="Guder C."/>
            <person name="Nakamura Y."/>
            <person name="Ozbek S."/>
            <person name="Watanabe H."/>
            <person name="Khalturin K."/>
            <person name="Hemmrich G."/>
            <person name="Franke A."/>
            <person name="Augustin R."/>
            <person name="Fraune S."/>
            <person name="Hayakawa E."/>
            <person name="Hayakawa S."/>
            <person name="Hirose M."/>
            <person name="Hwang J."/>
            <person name="Ikeo K."/>
            <person name="Nishimiya-Fujisawa C."/>
            <person name="Ogura A."/>
            <person name="Takahashi T."/>
            <person name="Steinmetz P.R."/>
            <person name="Zhang X."/>
            <person name="Aufschnaiter R."/>
            <person name="Eder M.K."/>
            <person name="Gorny A.K."/>
            <person name="Salvenmoser W."/>
            <person name="Heimberg A.M."/>
            <person name="Wheeler B.M."/>
            <person name="Peterson K.J."/>
            <person name="Boettger A."/>
            <person name="Tischler P."/>
            <person name="Wolf A."/>
            <person name="Gojobori T."/>
            <person name="Remington K.A."/>
            <person name="Strausberg R.L."/>
            <person name="Venter J."/>
            <person name="Technau U."/>
            <person name="Hobmayer B."/>
            <person name="Bosch T.C."/>
            <person name="Holstein T.W."/>
            <person name="Fujisawa T."/>
            <person name="Bode H.R."/>
            <person name="David C.N."/>
            <person name="Rokhsar D.S."/>
            <person name="Steele R.E."/>
        </authorList>
    </citation>
    <scope>NUCLEOTIDE SEQUENCE</scope>
</reference>
<dbReference type="PROSITE" id="PS51123">
    <property type="entry name" value="OMPA_2"/>
    <property type="match status" value="1"/>
</dbReference>